<protein>
    <submittedName>
        <fullName evidence="2">BRCT domain-containing protein</fullName>
    </submittedName>
</protein>
<reference evidence="3" key="1">
    <citation type="journal article" date="2019" name="Int. J. Syst. Evol. Microbiol.">
        <title>The Global Catalogue of Microorganisms (GCM) 10K type strain sequencing project: providing services to taxonomists for standard genome sequencing and annotation.</title>
        <authorList>
            <consortium name="The Broad Institute Genomics Platform"/>
            <consortium name="The Broad Institute Genome Sequencing Center for Infectious Disease"/>
            <person name="Wu L."/>
            <person name="Ma J."/>
        </authorList>
    </citation>
    <scope>NUCLEOTIDE SEQUENCE [LARGE SCALE GENOMIC DNA]</scope>
    <source>
        <strain evidence="3">JCM 31486</strain>
    </source>
</reference>
<keyword evidence="3" id="KW-1185">Reference proteome</keyword>
<dbReference type="Pfam" id="PF14520">
    <property type="entry name" value="HHH_5"/>
    <property type="match status" value="1"/>
</dbReference>
<dbReference type="SUPFAM" id="SSF52113">
    <property type="entry name" value="BRCT domain"/>
    <property type="match status" value="1"/>
</dbReference>
<accession>A0ABW3MJL3</accession>
<evidence type="ECO:0000313" key="2">
    <source>
        <dbReference type="EMBL" id="MFD1050576.1"/>
    </source>
</evidence>
<dbReference type="CDD" id="cd17748">
    <property type="entry name" value="BRCT_DNA_ligase_like"/>
    <property type="match status" value="1"/>
</dbReference>
<dbReference type="InterPro" id="IPR001357">
    <property type="entry name" value="BRCT_dom"/>
</dbReference>
<dbReference type="Gene3D" id="3.40.50.10190">
    <property type="entry name" value="BRCT domain"/>
    <property type="match status" value="1"/>
</dbReference>
<evidence type="ECO:0000313" key="3">
    <source>
        <dbReference type="Proteomes" id="UP001597045"/>
    </source>
</evidence>
<dbReference type="PROSITE" id="PS50172">
    <property type="entry name" value="BRCT"/>
    <property type="match status" value="1"/>
</dbReference>
<feature type="domain" description="BRCT" evidence="1">
    <location>
        <begin position="65"/>
        <end position="154"/>
    </location>
</feature>
<gene>
    <name evidence="2" type="ORF">ACFQ1S_36140</name>
</gene>
<dbReference type="InterPro" id="IPR036420">
    <property type="entry name" value="BRCT_dom_sf"/>
</dbReference>
<dbReference type="SUPFAM" id="SSF47781">
    <property type="entry name" value="RuvA domain 2-like"/>
    <property type="match status" value="1"/>
</dbReference>
<feature type="non-terminal residue" evidence="2">
    <location>
        <position position="1"/>
    </location>
</feature>
<evidence type="ECO:0000259" key="1">
    <source>
        <dbReference type="PROSITE" id="PS50172"/>
    </source>
</evidence>
<dbReference type="InterPro" id="IPR010994">
    <property type="entry name" value="RuvA_2-like"/>
</dbReference>
<dbReference type="Proteomes" id="UP001597045">
    <property type="component" value="Unassembled WGS sequence"/>
</dbReference>
<dbReference type="Gene3D" id="1.10.150.20">
    <property type="entry name" value="5' to 3' exonuclease, C-terminal subdomain"/>
    <property type="match status" value="1"/>
</dbReference>
<name>A0ABW3MJL3_9PSEU</name>
<proteinExistence type="predicted"/>
<dbReference type="Pfam" id="PF00533">
    <property type="entry name" value="BRCT"/>
    <property type="match status" value="1"/>
</dbReference>
<sequence>RAGFGSLEEVADAGEDRLVAIEDIGAKVAASLTLHLARLRPELERLRERGVSLDVRDEDLPPVIASDAPLAGKTVVITGSISDPRSGEKVPRPTFQRMCEKAGATAASSVSANTDLLITGADVGASKLTKAEKLGVAVVDQGEIWQQLITAGIA</sequence>
<organism evidence="2 3">
    <name type="scientific">Kibdelosporangium lantanae</name>
    <dbReference type="NCBI Taxonomy" id="1497396"/>
    <lineage>
        <taxon>Bacteria</taxon>
        <taxon>Bacillati</taxon>
        <taxon>Actinomycetota</taxon>
        <taxon>Actinomycetes</taxon>
        <taxon>Pseudonocardiales</taxon>
        <taxon>Pseudonocardiaceae</taxon>
        <taxon>Kibdelosporangium</taxon>
    </lineage>
</organism>
<dbReference type="EMBL" id="JBHTIS010002941">
    <property type="protein sequence ID" value="MFD1050576.1"/>
    <property type="molecule type" value="Genomic_DNA"/>
</dbReference>
<dbReference type="SMART" id="SM00292">
    <property type="entry name" value="BRCT"/>
    <property type="match status" value="1"/>
</dbReference>
<comment type="caution">
    <text evidence="2">The sequence shown here is derived from an EMBL/GenBank/DDBJ whole genome shotgun (WGS) entry which is preliminary data.</text>
</comment>